<dbReference type="EMBL" id="OZ018776">
    <property type="protein sequence ID" value="CAK9120479.1"/>
    <property type="molecule type" value="Genomic_DNA"/>
</dbReference>
<sequence>MQSQINNISSKLLNFKDKVEVQQTIEAMKQFNNESKR</sequence>
<protein>
    <submittedName>
        <fullName evidence="1">Uncharacterized protein</fullName>
    </submittedName>
</protein>
<evidence type="ECO:0000313" key="2">
    <source>
        <dbReference type="Proteomes" id="UP001642485"/>
    </source>
</evidence>
<organism evidence="1 2">
    <name type="scientific">Rickettsia helvetica</name>
    <dbReference type="NCBI Taxonomy" id="35789"/>
    <lineage>
        <taxon>Bacteria</taxon>
        <taxon>Pseudomonadati</taxon>
        <taxon>Pseudomonadota</taxon>
        <taxon>Alphaproteobacteria</taxon>
        <taxon>Rickettsiales</taxon>
        <taxon>Rickettsiaceae</taxon>
        <taxon>Rickettsieae</taxon>
        <taxon>Rickettsia</taxon>
        <taxon>spotted fever group</taxon>
    </lineage>
</organism>
<accession>A0ABM9NAX2</accession>
<reference evidence="1 2" key="1">
    <citation type="submission" date="2024-02" db="EMBL/GenBank/DDBJ databases">
        <authorList>
            <person name="Nijsse B."/>
            <person name="Sprong H."/>
        </authorList>
    </citation>
    <scope>NUCLEOTIDE SEQUENCE [LARGE SCALE GENOMIC DNA]</scope>
    <source>
        <strain evidence="1">OB144</strain>
    </source>
</reference>
<dbReference type="Proteomes" id="UP001642485">
    <property type="component" value="Chromosome"/>
</dbReference>
<evidence type="ECO:0000313" key="1">
    <source>
        <dbReference type="EMBL" id="CAK9120479.1"/>
    </source>
</evidence>
<keyword evidence="2" id="KW-1185">Reference proteome</keyword>
<gene>
    <name evidence="1" type="ORF">OB144RH_02775</name>
</gene>
<name>A0ABM9NAX2_RICHE</name>
<proteinExistence type="predicted"/>